<dbReference type="Proteomes" id="UP000288859">
    <property type="component" value="Unassembled WGS sequence"/>
</dbReference>
<dbReference type="EMBL" id="NAJM01000009">
    <property type="protein sequence ID" value="RVX73226.1"/>
    <property type="molecule type" value="Genomic_DNA"/>
</dbReference>
<gene>
    <name evidence="1" type="ORF">B0A52_02354</name>
</gene>
<sequence length="262" mass="28284">MTTDKFYYSHEILEKPIGEVNIKSSAMSVVSTDSTTPTLVGGSSFKPGATLDIAARGIGTFRFPLPSSELEILVYHSDGTLAYTSTRAKRSSGNSVLSHAKLGDLISTTYKFGPNREPVLRLMQSPGHEYGEEDEVKVKGRWTSRATSFSTPDGRTFDWSYAKSKDANGKRVNLIALRESSGSEEPEGKILAQLVRGQDSRTPGSSRCTAGNGGQLIFDQDATSIVDESLIVATCLMMLKKEIDRRRATQMAIIMGAASGGS</sequence>
<reference evidence="1 2" key="1">
    <citation type="submission" date="2017-03" db="EMBL/GenBank/DDBJ databases">
        <title>Genomes of endolithic fungi from Antarctica.</title>
        <authorList>
            <person name="Coleine C."/>
            <person name="Masonjones S."/>
            <person name="Stajich J.E."/>
        </authorList>
    </citation>
    <scope>NUCLEOTIDE SEQUENCE [LARGE SCALE GENOMIC DNA]</scope>
    <source>
        <strain evidence="1 2">CCFEE 6314</strain>
    </source>
</reference>
<evidence type="ECO:0000313" key="2">
    <source>
        <dbReference type="Proteomes" id="UP000288859"/>
    </source>
</evidence>
<organism evidence="1 2">
    <name type="scientific">Exophiala mesophila</name>
    <name type="common">Black yeast-like fungus</name>
    <dbReference type="NCBI Taxonomy" id="212818"/>
    <lineage>
        <taxon>Eukaryota</taxon>
        <taxon>Fungi</taxon>
        <taxon>Dikarya</taxon>
        <taxon>Ascomycota</taxon>
        <taxon>Pezizomycotina</taxon>
        <taxon>Eurotiomycetes</taxon>
        <taxon>Chaetothyriomycetidae</taxon>
        <taxon>Chaetothyriales</taxon>
        <taxon>Herpotrichiellaceae</taxon>
        <taxon>Exophiala</taxon>
    </lineage>
</organism>
<dbReference type="AlphaFoldDB" id="A0A438NBS1"/>
<name>A0A438NBS1_EXOME</name>
<comment type="caution">
    <text evidence="1">The sequence shown here is derived from an EMBL/GenBank/DDBJ whole genome shotgun (WGS) entry which is preliminary data.</text>
</comment>
<accession>A0A438NBS1</accession>
<dbReference type="OrthoDB" id="5325862at2759"/>
<evidence type="ECO:0000313" key="1">
    <source>
        <dbReference type="EMBL" id="RVX73226.1"/>
    </source>
</evidence>
<protein>
    <submittedName>
        <fullName evidence="1">Uncharacterized protein</fullName>
    </submittedName>
</protein>
<proteinExistence type="predicted"/>